<sequence length="19" mass="2240">MRTTLSSRNMKNKLSQTSR</sequence>
<evidence type="ECO:0000313" key="1">
    <source>
        <dbReference type="EMBL" id="JAH56222.1"/>
    </source>
</evidence>
<dbReference type="EMBL" id="GBXM01052355">
    <property type="protein sequence ID" value="JAH56222.1"/>
    <property type="molecule type" value="Transcribed_RNA"/>
</dbReference>
<accession>A0A0E9TS03</accession>
<reference evidence="1" key="1">
    <citation type="submission" date="2014-11" db="EMBL/GenBank/DDBJ databases">
        <authorList>
            <person name="Amaro Gonzalez C."/>
        </authorList>
    </citation>
    <scope>NUCLEOTIDE SEQUENCE</scope>
</reference>
<dbReference type="AlphaFoldDB" id="A0A0E9TS03"/>
<organism evidence="1">
    <name type="scientific">Anguilla anguilla</name>
    <name type="common">European freshwater eel</name>
    <name type="synonym">Muraena anguilla</name>
    <dbReference type="NCBI Taxonomy" id="7936"/>
    <lineage>
        <taxon>Eukaryota</taxon>
        <taxon>Metazoa</taxon>
        <taxon>Chordata</taxon>
        <taxon>Craniata</taxon>
        <taxon>Vertebrata</taxon>
        <taxon>Euteleostomi</taxon>
        <taxon>Actinopterygii</taxon>
        <taxon>Neopterygii</taxon>
        <taxon>Teleostei</taxon>
        <taxon>Anguilliformes</taxon>
        <taxon>Anguillidae</taxon>
        <taxon>Anguilla</taxon>
    </lineage>
</organism>
<reference evidence="1" key="2">
    <citation type="journal article" date="2015" name="Fish Shellfish Immunol.">
        <title>Early steps in the European eel (Anguilla anguilla)-Vibrio vulnificus interaction in the gills: Role of the RtxA13 toxin.</title>
        <authorList>
            <person name="Callol A."/>
            <person name="Pajuelo D."/>
            <person name="Ebbesson L."/>
            <person name="Teles M."/>
            <person name="MacKenzie S."/>
            <person name="Amaro C."/>
        </authorList>
    </citation>
    <scope>NUCLEOTIDE SEQUENCE</scope>
</reference>
<proteinExistence type="predicted"/>
<name>A0A0E9TS03_ANGAN</name>
<protein>
    <submittedName>
        <fullName evidence="1">Uncharacterized protein</fullName>
    </submittedName>
</protein>